<protein>
    <submittedName>
        <fullName evidence="1">Uncharacterized protein</fullName>
    </submittedName>
</protein>
<reference evidence="1 2" key="1">
    <citation type="submission" date="2018-11" db="EMBL/GenBank/DDBJ databases">
        <title>Aerococcus sp. SJQ22, whole genome shotgun sequence.</title>
        <authorList>
            <person name="Sun L."/>
            <person name="Gao X."/>
            <person name="Chen W."/>
            <person name="Huang K."/>
        </authorList>
    </citation>
    <scope>NUCLEOTIDE SEQUENCE [LARGE SCALE GENOMIC DNA]</scope>
    <source>
        <strain evidence="1 2">SJQ22</strain>
    </source>
</reference>
<dbReference type="EMBL" id="RKMG01000032">
    <property type="protein sequence ID" value="RPA57122.1"/>
    <property type="molecule type" value="Genomic_DNA"/>
</dbReference>
<accession>A0A3N4G2E5</accession>
<keyword evidence="2" id="KW-1185">Reference proteome</keyword>
<dbReference type="AlphaFoldDB" id="A0A3N4G2E5"/>
<proteinExistence type="predicted"/>
<sequence>MYEKRYIFFQPLGIYFGKLFRFAIKKGTILTNRITNFLETKQFQSIVPLFLGRETISINSFPLSEL</sequence>
<name>A0A3N4G2E5_9LACT</name>
<gene>
    <name evidence="1" type="ORF">EF384_08335</name>
</gene>
<evidence type="ECO:0000313" key="2">
    <source>
        <dbReference type="Proteomes" id="UP000273977"/>
    </source>
</evidence>
<comment type="caution">
    <text evidence="1">The sequence shown here is derived from an EMBL/GenBank/DDBJ whole genome shotgun (WGS) entry which is preliminary data.</text>
</comment>
<dbReference type="Proteomes" id="UP000273977">
    <property type="component" value="Unassembled WGS sequence"/>
</dbReference>
<evidence type="ECO:0000313" key="1">
    <source>
        <dbReference type="EMBL" id="RPA57122.1"/>
    </source>
</evidence>
<organism evidence="1 2">
    <name type="scientific">Aerococcus agrisoli</name>
    <dbReference type="NCBI Taxonomy" id="2487350"/>
    <lineage>
        <taxon>Bacteria</taxon>
        <taxon>Bacillati</taxon>
        <taxon>Bacillota</taxon>
        <taxon>Bacilli</taxon>
        <taxon>Lactobacillales</taxon>
        <taxon>Aerococcaceae</taxon>
        <taxon>Aerococcus</taxon>
    </lineage>
</organism>